<sequence length="291" mass="30469">MTAEYRAGGTDLMERRASGRSTGPIIDLYDRGLRSIETTEEGGFRIGAMVTVDTLATDPALTAAYPALALTAGALATPQIRRAATLGGVLLQRTRCRYYRNEHYECLKTGGEGCPARGNPGERAVVLDLGPCVAPHPSSVAMALLTYDAVAEIEDRPSKPVAGLYGDGARDHLLDASDLLTAVTLPPPVEGERAGYKRAAGRASAEWPLAEAVAHLTVRDGVVVRAGVAVGGVAAVPLRLPEVEAALTGNAPSEELFARAARLDWTPAFPETAYKIGLTATLIGDVLAQAL</sequence>
<dbReference type="Gene3D" id="3.30.465.10">
    <property type="match status" value="1"/>
</dbReference>
<proteinExistence type="predicted"/>
<reference evidence="2 3" key="1">
    <citation type="submission" date="2019-04" db="EMBL/GenBank/DDBJ databases">
        <title>Herbidospora sp. NEAU-GS14.nov., a novel actinomycete isolated from soil.</title>
        <authorList>
            <person name="Han L."/>
        </authorList>
    </citation>
    <scope>NUCLEOTIDE SEQUENCE [LARGE SCALE GENOMIC DNA]</scope>
    <source>
        <strain evidence="2 3">NEAU-GS14</strain>
    </source>
</reference>
<gene>
    <name evidence="2" type="ORF">FDA94_17210</name>
</gene>
<dbReference type="GO" id="GO:0071949">
    <property type="term" value="F:FAD binding"/>
    <property type="evidence" value="ECO:0007669"/>
    <property type="project" value="InterPro"/>
</dbReference>
<dbReference type="InterPro" id="IPR016166">
    <property type="entry name" value="FAD-bd_PCMH"/>
</dbReference>
<dbReference type="Pfam" id="PF00941">
    <property type="entry name" value="FAD_binding_5"/>
    <property type="match status" value="1"/>
</dbReference>
<dbReference type="RefSeq" id="WP_137248080.1">
    <property type="nucleotide sequence ID" value="NZ_SZQA01000015.1"/>
</dbReference>
<accession>A0A4V5UZ72</accession>
<dbReference type="Proteomes" id="UP000308705">
    <property type="component" value="Unassembled WGS sequence"/>
</dbReference>
<dbReference type="SUPFAM" id="SSF56176">
    <property type="entry name" value="FAD-binding/transporter-associated domain-like"/>
    <property type="match status" value="1"/>
</dbReference>
<keyword evidence="3" id="KW-1185">Reference proteome</keyword>
<dbReference type="OrthoDB" id="9814706at2"/>
<organism evidence="2 3">
    <name type="scientific">Herbidospora galbida</name>
    <dbReference type="NCBI Taxonomy" id="2575442"/>
    <lineage>
        <taxon>Bacteria</taxon>
        <taxon>Bacillati</taxon>
        <taxon>Actinomycetota</taxon>
        <taxon>Actinomycetes</taxon>
        <taxon>Streptosporangiales</taxon>
        <taxon>Streptosporangiaceae</taxon>
        <taxon>Herbidospora</taxon>
    </lineage>
</organism>
<dbReference type="GO" id="GO:0016491">
    <property type="term" value="F:oxidoreductase activity"/>
    <property type="evidence" value="ECO:0007669"/>
    <property type="project" value="InterPro"/>
</dbReference>
<dbReference type="InterPro" id="IPR036318">
    <property type="entry name" value="FAD-bd_PCMH-like_sf"/>
</dbReference>
<dbReference type="InterPro" id="IPR016169">
    <property type="entry name" value="FAD-bd_PCMH_sub2"/>
</dbReference>
<dbReference type="InterPro" id="IPR036683">
    <property type="entry name" value="CO_DH_flav_C_dom_sf"/>
</dbReference>
<dbReference type="Gene3D" id="3.30.390.50">
    <property type="entry name" value="CO dehydrogenase flavoprotein, C-terminal domain"/>
    <property type="match status" value="1"/>
</dbReference>
<dbReference type="InterPro" id="IPR051312">
    <property type="entry name" value="Diverse_Substr_Oxidored"/>
</dbReference>
<dbReference type="InterPro" id="IPR002346">
    <property type="entry name" value="Mopterin_DH_FAD-bd"/>
</dbReference>
<dbReference type="AlphaFoldDB" id="A0A4V5UZ72"/>
<evidence type="ECO:0000313" key="3">
    <source>
        <dbReference type="Proteomes" id="UP000308705"/>
    </source>
</evidence>
<name>A0A4V5UZ72_9ACTN</name>
<protein>
    <recommendedName>
        <fullName evidence="1">FAD-binding PCMH-type domain-containing protein</fullName>
    </recommendedName>
</protein>
<feature type="domain" description="FAD-binding PCMH-type" evidence="1">
    <location>
        <begin position="1"/>
        <end position="190"/>
    </location>
</feature>
<dbReference type="PANTHER" id="PTHR42659">
    <property type="entry name" value="XANTHINE DEHYDROGENASE SUBUNIT C-RELATED"/>
    <property type="match status" value="1"/>
</dbReference>
<dbReference type="PROSITE" id="PS51387">
    <property type="entry name" value="FAD_PCMH"/>
    <property type="match status" value="1"/>
</dbReference>
<dbReference type="InterPro" id="IPR005107">
    <property type="entry name" value="CO_DH_flav_C"/>
</dbReference>
<evidence type="ECO:0000259" key="1">
    <source>
        <dbReference type="PROSITE" id="PS51387"/>
    </source>
</evidence>
<comment type="caution">
    <text evidence="2">The sequence shown here is derived from an EMBL/GenBank/DDBJ whole genome shotgun (WGS) entry which is preliminary data.</text>
</comment>
<dbReference type="SUPFAM" id="SSF55447">
    <property type="entry name" value="CO dehydrogenase flavoprotein C-terminal domain-like"/>
    <property type="match status" value="1"/>
</dbReference>
<evidence type="ECO:0000313" key="2">
    <source>
        <dbReference type="EMBL" id="TKK87563.1"/>
    </source>
</evidence>
<dbReference type="SMART" id="SM01092">
    <property type="entry name" value="CO_deh_flav_C"/>
    <property type="match status" value="1"/>
</dbReference>
<dbReference type="EMBL" id="SZQA01000015">
    <property type="protein sequence ID" value="TKK87563.1"/>
    <property type="molecule type" value="Genomic_DNA"/>
</dbReference>
<dbReference type="PANTHER" id="PTHR42659:SF9">
    <property type="entry name" value="XANTHINE DEHYDROGENASE FAD-BINDING SUBUNIT XDHB-RELATED"/>
    <property type="match status" value="1"/>
</dbReference>
<dbReference type="Pfam" id="PF03450">
    <property type="entry name" value="CO_deh_flav_C"/>
    <property type="match status" value="1"/>
</dbReference>